<comment type="caution">
    <text evidence="4">The sequence shown here is derived from an EMBL/GenBank/DDBJ whole genome shotgun (WGS) entry which is preliminary data.</text>
</comment>
<dbReference type="InterPro" id="IPR000182">
    <property type="entry name" value="GNAT_dom"/>
</dbReference>
<dbReference type="GO" id="GO:0016747">
    <property type="term" value="F:acyltransferase activity, transferring groups other than amino-acyl groups"/>
    <property type="evidence" value="ECO:0007669"/>
    <property type="project" value="InterPro"/>
</dbReference>
<dbReference type="Gene3D" id="3.40.630.30">
    <property type="match status" value="1"/>
</dbReference>
<accession>A0A7K1J306</accession>
<proteinExistence type="predicted"/>
<feature type="domain" description="N-acetyltransferase" evidence="3">
    <location>
        <begin position="4"/>
        <end position="148"/>
    </location>
</feature>
<evidence type="ECO:0000259" key="3">
    <source>
        <dbReference type="PROSITE" id="PS51186"/>
    </source>
</evidence>
<dbReference type="Pfam" id="PF00583">
    <property type="entry name" value="Acetyltransf_1"/>
    <property type="match status" value="1"/>
</dbReference>
<dbReference type="CDD" id="cd04301">
    <property type="entry name" value="NAT_SF"/>
    <property type="match status" value="1"/>
</dbReference>
<reference evidence="4 5" key="1">
    <citation type="submission" date="2019-09" db="EMBL/GenBank/DDBJ databases">
        <title>Bifidobacterium canis sp. nov., isolated from the digestive tract of German Shepherd dog puppy.</title>
        <authorList>
            <person name="Bunesova V."/>
        </authorList>
    </citation>
    <scope>NUCLEOTIDE SEQUENCE [LARGE SCALE GENOMIC DNA]</scope>
    <source>
        <strain evidence="4 5">GSD1FS</strain>
    </source>
</reference>
<dbReference type="SUPFAM" id="SSF55729">
    <property type="entry name" value="Acyl-CoA N-acyltransferases (Nat)"/>
    <property type="match status" value="1"/>
</dbReference>
<keyword evidence="5" id="KW-1185">Reference proteome</keyword>
<dbReference type="InterPro" id="IPR016181">
    <property type="entry name" value="Acyl_CoA_acyltransferase"/>
</dbReference>
<evidence type="ECO:0000256" key="1">
    <source>
        <dbReference type="ARBA" id="ARBA00022679"/>
    </source>
</evidence>
<dbReference type="InterPro" id="IPR050832">
    <property type="entry name" value="Bact_Acetyltransf"/>
</dbReference>
<name>A0A7K1J306_9BIFI</name>
<dbReference type="PROSITE" id="PS51186">
    <property type="entry name" value="GNAT"/>
    <property type="match status" value="1"/>
</dbReference>
<gene>
    <name evidence="4" type="ORF">GSD1FS_0348</name>
</gene>
<dbReference type="AlphaFoldDB" id="A0A7K1J306"/>
<keyword evidence="2" id="KW-0012">Acyltransferase</keyword>
<dbReference type="PANTHER" id="PTHR43877">
    <property type="entry name" value="AMINOALKYLPHOSPHONATE N-ACETYLTRANSFERASE-RELATED-RELATED"/>
    <property type="match status" value="1"/>
</dbReference>
<evidence type="ECO:0000313" key="5">
    <source>
        <dbReference type="Proteomes" id="UP000487882"/>
    </source>
</evidence>
<dbReference type="Proteomes" id="UP000487882">
    <property type="component" value="Unassembled WGS sequence"/>
</dbReference>
<evidence type="ECO:0000256" key="2">
    <source>
        <dbReference type="ARBA" id="ARBA00023315"/>
    </source>
</evidence>
<dbReference type="RefSeq" id="WP_246165689.1">
    <property type="nucleotide sequence ID" value="NZ_WNLP01000001.1"/>
</dbReference>
<keyword evidence="1 4" id="KW-0808">Transferase</keyword>
<protein>
    <submittedName>
        <fullName evidence="4">GNAT family acetyltransferase</fullName>
    </submittedName>
</protein>
<sequence>MNIMNIREARESDLDALLELYLDLHEQCVPEHDERLRNTWTRIIADPDHHLIVCEHGGRIVSSCVCVIIPNLTRGVRPYAFVENVVTRADARGNGYATACLDRAREIAAKSGCYKMMLLTGSHDPKTLDFYRHAGYNSTDKTAFIQWL</sequence>
<dbReference type="EMBL" id="WNLP01000001">
    <property type="protein sequence ID" value="MUH59036.1"/>
    <property type="molecule type" value="Genomic_DNA"/>
</dbReference>
<evidence type="ECO:0000313" key="4">
    <source>
        <dbReference type="EMBL" id="MUH59036.1"/>
    </source>
</evidence>
<organism evidence="4 5">
    <name type="scientific">Bifidobacterium canis</name>
    <dbReference type="NCBI Taxonomy" id="2610880"/>
    <lineage>
        <taxon>Bacteria</taxon>
        <taxon>Bacillati</taxon>
        <taxon>Actinomycetota</taxon>
        <taxon>Actinomycetes</taxon>
        <taxon>Bifidobacteriales</taxon>
        <taxon>Bifidobacteriaceae</taxon>
        <taxon>Bifidobacterium</taxon>
    </lineage>
</organism>